<reference evidence="2" key="2">
    <citation type="journal article" date="2023" name="Int. J. Mol. Sci.">
        <title>De Novo Assembly and Annotation of 11 Diverse Shrub Willow (Salix) Genomes Reveals Novel Gene Organization in Sex-Linked Regions.</title>
        <authorList>
            <person name="Hyden B."/>
            <person name="Feng K."/>
            <person name="Yates T.B."/>
            <person name="Jawdy S."/>
            <person name="Cereghino C."/>
            <person name="Smart L.B."/>
            <person name="Muchero W."/>
        </authorList>
    </citation>
    <scope>NUCLEOTIDE SEQUENCE [LARGE SCALE GENOMIC DNA]</scope>
    <source>
        <tissue evidence="2">Shoot tip</tissue>
    </source>
</reference>
<protein>
    <submittedName>
        <fullName evidence="2">Uncharacterized protein</fullName>
    </submittedName>
</protein>
<feature type="region of interest" description="Disordered" evidence="1">
    <location>
        <begin position="138"/>
        <end position="167"/>
    </location>
</feature>
<sequence>MIEEKRGVIVTDSGIPEVKSVNSLKVIVKSFTYVRMLCRCSVGISPSLKEQRTASWDEDWGPVSKGSAAAHRALASNSSPTPISANQSIQLTFLQSESPMTSTVSSKQTTVSCLPVDIEWPPPTSSTSSLNDIDPFADWPPRPCGTSSGSGVSNNGTSGPQPNSYSSNMIANTPNIMNLHNKGDISWAFNNQSSYDPLKPTQGTYVVNSGSLNSGPNPQNSICCLKQNHNISTLGSYNNTKSTNLASIFGSSKNEQTAPKLVPPLSTVV</sequence>
<feature type="non-terminal residue" evidence="2">
    <location>
        <position position="269"/>
    </location>
</feature>
<comment type="caution">
    <text evidence="2">The sequence shown here is derived from an EMBL/GenBank/DDBJ whole genome shotgun (WGS) entry which is preliminary data.</text>
</comment>
<reference evidence="2" key="1">
    <citation type="submission" date="2022-11" db="EMBL/GenBank/DDBJ databases">
        <authorList>
            <person name="Hyden B.L."/>
            <person name="Feng K."/>
            <person name="Yates T."/>
            <person name="Jawdy S."/>
            <person name="Smart L.B."/>
            <person name="Muchero W."/>
        </authorList>
    </citation>
    <scope>NUCLEOTIDE SEQUENCE</scope>
    <source>
        <tissue evidence="2">Shoot tip</tissue>
    </source>
</reference>
<name>A0A9Q0PRX9_SALVM</name>
<feature type="compositionally biased region" description="Low complexity" evidence="1">
    <location>
        <begin position="145"/>
        <end position="159"/>
    </location>
</feature>
<dbReference type="AlphaFoldDB" id="A0A9Q0PRX9"/>
<gene>
    <name evidence="2" type="ORF">OIU85_004040</name>
</gene>
<proteinExistence type="predicted"/>
<evidence type="ECO:0000313" key="2">
    <source>
        <dbReference type="EMBL" id="KAJ6693236.1"/>
    </source>
</evidence>
<keyword evidence="3" id="KW-1185">Reference proteome</keyword>
<accession>A0A9Q0PRX9</accession>
<evidence type="ECO:0000256" key="1">
    <source>
        <dbReference type="SAM" id="MobiDB-lite"/>
    </source>
</evidence>
<dbReference type="EMBL" id="JAPFFL010000011">
    <property type="protein sequence ID" value="KAJ6693236.1"/>
    <property type="molecule type" value="Genomic_DNA"/>
</dbReference>
<dbReference type="Proteomes" id="UP001151529">
    <property type="component" value="Chromosome 13"/>
</dbReference>
<organism evidence="2 3">
    <name type="scientific">Salix viminalis</name>
    <name type="common">Common osier</name>
    <name type="synonym">Basket willow</name>
    <dbReference type="NCBI Taxonomy" id="40686"/>
    <lineage>
        <taxon>Eukaryota</taxon>
        <taxon>Viridiplantae</taxon>
        <taxon>Streptophyta</taxon>
        <taxon>Embryophyta</taxon>
        <taxon>Tracheophyta</taxon>
        <taxon>Spermatophyta</taxon>
        <taxon>Magnoliopsida</taxon>
        <taxon>eudicotyledons</taxon>
        <taxon>Gunneridae</taxon>
        <taxon>Pentapetalae</taxon>
        <taxon>rosids</taxon>
        <taxon>fabids</taxon>
        <taxon>Malpighiales</taxon>
        <taxon>Salicaceae</taxon>
        <taxon>Saliceae</taxon>
        <taxon>Salix</taxon>
    </lineage>
</organism>
<dbReference type="OrthoDB" id="1743688at2759"/>
<evidence type="ECO:0000313" key="3">
    <source>
        <dbReference type="Proteomes" id="UP001151529"/>
    </source>
</evidence>